<feature type="compositionally biased region" description="Low complexity" evidence="1">
    <location>
        <begin position="60"/>
        <end position="70"/>
    </location>
</feature>
<dbReference type="Proteomes" id="UP001230654">
    <property type="component" value="Unassembled WGS sequence"/>
</dbReference>
<sequence>MRPDGPGSAGRLGLHKAGLELVLAHEGAERDAYVQEPKDVLIRSPEPLVGDRLRSAEDSGAGAAGARRWGYPPPGRKHPHRRPRGGAVPLIHTP</sequence>
<comment type="caution">
    <text evidence="2">The sequence shown here is derived from an EMBL/GenBank/DDBJ whole genome shotgun (WGS) entry which is preliminary data.</text>
</comment>
<keyword evidence="3" id="KW-1185">Reference proteome</keyword>
<reference evidence="2 3" key="1">
    <citation type="submission" date="2023-07" db="EMBL/GenBank/DDBJ databases">
        <title>Comparative genomics of wheat-associated soil bacteria to identify genetic determinants of phenazine resistance.</title>
        <authorList>
            <person name="Mouncey N."/>
        </authorList>
    </citation>
    <scope>NUCLEOTIDE SEQUENCE [LARGE SCALE GENOMIC DNA]</scope>
    <source>
        <strain evidence="2 3">B2I6</strain>
    </source>
</reference>
<evidence type="ECO:0000256" key="1">
    <source>
        <dbReference type="SAM" id="MobiDB-lite"/>
    </source>
</evidence>
<gene>
    <name evidence="2" type="ORF">QF030_003314</name>
</gene>
<accession>A0ABU0NPQ2</accession>
<evidence type="ECO:0000313" key="2">
    <source>
        <dbReference type="EMBL" id="MDQ0581136.1"/>
    </source>
</evidence>
<feature type="region of interest" description="Disordered" evidence="1">
    <location>
        <begin position="51"/>
        <end position="94"/>
    </location>
</feature>
<proteinExistence type="predicted"/>
<feature type="compositionally biased region" description="Basic residues" evidence="1">
    <location>
        <begin position="75"/>
        <end position="84"/>
    </location>
</feature>
<name>A0ABU0NPQ2_STRRH</name>
<organism evidence="2 3">
    <name type="scientific">Streptomyces rishiriensis</name>
    <dbReference type="NCBI Taxonomy" id="68264"/>
    <lineage>
        <taxon>Bacteria</taxon>
        <taxon>Bacillati</taxon>
        <taxon>Actinomycetota</taxon>
        <taxon>Actinomycetes</taxon>
        <taxon>Kitasatosporales</taxon>
        <taxon>Streptomycetaceae</taxon>
        <taxon>Streptomyces</taxon>
    </lineage>
</organism>
<dbReference type="EMBL" id="JAUSWV010000002">
    <property type="protein sequence ID" value="MDQ0581136.1"/>
    <property type="molecule type" value="Genomic_DNA"/>
</dbReference>
<evidence type="ECO:0000313" key="3">
    <source>
        <dbReference type="Proteomes" id="UP001230654"/>
    </source>
</evidence>
<protein>
    <submittedName>
        <fullName evidence="2">Uncharacterized protein</fullName>
    </submittedName>
</protein>